<proteinExistence type="predicted"/>
<name>A0A0G1RE83_9BACT</name>
<sequence>MPPLCEIGQGWLKAFDNARLTADNFKKASLSPVRNDYGQWMERDSISRIILRNQGEYALGIVEEIARSLVVHTQSCSLCTGPLSDLTLP</sequence>
<dbReference type="AlphaFoldDB" id="A0A0G1RE83"/>
<gene>
    <name evidence="1" type="ORF">UX78_C0020G0021</name>
</gene>
<protein>
    <submittedName>
        <fullName evidence="1">Uncharacterized protein</fullName>
    </submittedName>
</protein>
<reference evidence="1 2" key="1">
    <citation type="journal article" date="2015" name="Nature">
        <title>rRNA introns, odd ribosomes, and small enigmatic genomes across a large radiation of phyla.</title>
        <authorList>
            <person name="Brown C.T."/>
            <person name="Hug L.A."/>
            <person name="Thomas B.C."/>
            <person name="Sharon I."/>
            <person name="Castelle C.J."/>
            <person name="Singh A."/>
            <person name="Wilkins M.J."/>
            <person name="Williams K.H."/>
            <person name="Banfield J.F."/>
        </authorList>
    </citation>
    <scope>NUCLEOTIDE SEQUENCE [LARGE SCALE GENOMIC DNA]</scope>
</reference>
<accession>A0A0G1RE83</accession>
<organism evidence="1 2">
    <name type="scientific">Candidatus Amesbacteria bacterium GW2011_GWA2_47_11</name>
    <dbReference type="NCBI Taxonomy" id="1618357"/>
    <lineage>
        <taxon>Bacteria</taxon>
        <taxon>Candidatus Amesiibacteriota</taxon>
    </lineage>
</organism>
<comment type="caution">
    <text evidence="1">The sequence shown here is derived from an EMBL/GenBank/DDBJ whole genome shotgun (WGS) entry which is preliminary data.</text>
</comment>
<evidence type="ECO:0000313" key="2">
    <source>
        <dbReference type="Proteomes" id="UP000034607"/>
    </source>
</evidence>
<dbReference type="EMBL" id="LCNM01000020">
    <property type="protein sequence ID" value="KKU55456.1"/>
    <property type="molecule type" value="Genomic_DNA"/>
</dbReference>
<dbReference type="Proteomes" id="UP000034607">
    <property type="component" value="Unassembled WGS sequence"/>
</dbReference>
<evidence type="ECO:0000313" key="1">
    <source>
        <dbReference type="EMBL" id="KKU55456.1"/>
    </source>
</evidence>